<proteinExistence type="predicted"/>
<organism evidence="1 2">
    <name type="scientific">Candidatus Coprosoma intestinipullorum</name>
    <dbReference type="NCBI Taxonomy" id="2840752"/>
    <lineage>
        <taxon>Bacteria</taxon>
        <taxon>Bacillati</taxon>
        <taxon>Bacillota</taxon>
        <taxon>Bacillota incertae sedis</taxon>
        <taxon>Candidatus Coprosoma</taxon>
    </lineage>
</organism>
<dbReference type="AlphaFoldDB" id="A0A9D1CYL4"/>
<reference evidence="1" key="1">
    <citation type="submission" date="2020-10" db="EMBL/GenBank/DDBJ databases">
        <authorList>
            <person name="Gilroy R."/>
        </authorList>
    </citation>
    <scope>NUCLEOTIDE SEQUENCE</scope>
    <source>
        <strain evidence="1">CHK147-3167</strain>
    </source>
</reference>
<dbReference type="Proteomes" id="UP000886786">
    <property type="component" value="Unassembled WGS sequence"/>
</dbReference>
<evidence type="ECO:0000313" key="1">
    <source>
        <dbReference type="EMBL" id="HIQ90887.1"/>
    </source>
</evidence>
<comment type="caution">
    <text evidence="1">The sequence shown here is derived from an EMBL/GenBank/DDBJ whole genome shotgun (WGS) entry which is preliminary data.</text>
</comment>
<name>A0A9D1CYL4_9FIRM</name>
<reference evidence="1" key="2">
    <citation type="journal article" date="2021" name="PeerJ">
        <title>Extensive microbial diversity within the chicken gut microbiome revealed by metagenomics and culture.</title>
        <authorList>
            <person name="Gilroy R."/>
            <person name="Ravi A."/>
            <person name="Getino M."/>
            <person name="Pursley I."/>
            <person name="Horton D.L."/>
            <person name="Alikhan N.F."/>
            <person name="Baker D."/>
            <person name="Gharbi K."/>
            <person name="Hall N."/>
            <person name="Watson M."/>
            <person name="Adriaenssens E.M."/>
            <person name="Foster-Nyarko E."/>
            <person name="Jarju S."/>
            <person name="Secka A."/>
            <person name="Antonio M."/>
            <person name="Oren A."/>
            <person name="Chaudhuri R.R."/>
            <person name="La Ragione R."/>
            <person name="Hildebrand F."/>
            <person name="Pallen M.J."/>
        </authorList>
    </citation>
    <scope>NUCLEOTIDE SEQUENCE</scope>
    <source>
        <strain evidence="1">CHK147-3167</strain>
    </source>
</reference>
<evidence type="ECO:0000313" key="2">
    <source>
        <dbReference type="Proteomes" id="UP000886786"/>
    </source>
</evidence>
<dbReference type="EMBL" id="DVFV01000085">
    <property type="protein sequence ID" value="HIQ90887.1"/>
    <property type="molecule type" value="Genomic_DNA"/>
</dbReference>
<accession>A0A9D1CYL4</accession>
<protein>
    <submittedName>
        <fullName evidence="1">Uncharacterized protein</fullName>
    </submittedName>
</protein>
<sequence>MDIEAEVVTLNDGLDYVILDEIMAHSNVYVYLSNTEDPRNFCVRKKLQNSAGSLLIGLDDENEFNMAMKLYFDKNGKK</sequence>
<gene>
    <name evidence="1" type="ORF">IAB27_04610</name>
</gene>